<reference evidence="2" key="1">
    <citation type="submission" date="2019-10" db="EMBL/GenBank/DDBJ databases">
        <authorList>
            <person name="Soares A.E.R."/>
            <person name="Aleixo A."/>
            <person name="Schneider P."/>
            <person name="Miyaki C.Y."/>
            <person name="Schneider M.P."/>
            <person name="Mello C."/>
            <person name="Vasconcelos A.T.R."/>
        </authorList>
    </citation>
    <scope>NUCLEOTIDE SEQUENCE</scope>
    <source>
        <tissue evidence="2">Muscle</tissue>
    </source>
</reference>
<dbReference type="PROSITE" id="PS50878">
    <property type="entry name" value="RT_POL"/>
    <property type="match status" value="1"/>
</dbReference>
<dbReference type="InterPro" id="IPR000477">
    <property type="entry name" value="RT_dom"/>
</dbReference>
<evidence type="ECO:0000259" key="1">
    <source>
        <dbReference type="PROSITE" id="PS50878"/>
    </source>
</evidence>
<evidence type="ECO:0000313" key="3">
    <source>
        <dbReference type="Proteomes" id="UP001145742"/>
    </source>
</evidence>
<dbReference type="Proteomes" id="UP001145742">
    <property type="component" value="Unassembled WGS sequence"/>
</dbReference>
<evidence type="ECO:0000313" key="2">
    <source>
        <dbReference type="EMBL" id="KAJ7413975.1"/>
    </source>
</evidence>
<dbReference type="PANTHER" id="PTHR33332">
    <property type="entry name" value="REVERSE TRANSCRIPTASE DOMAIN-CONTAINING PROTEIN"/>
    <property type="match status" value="1"/>
</dbReference>
<sequence length="133" mass="15132">MVTTGVPQGPVLGPVLCITFISDLDEGIRCTKSKFTDNTRFSWSVELLDSRMAVQRDLDRLDQWTKANSVRFNKFKSQVLHLDHYNSMQHYRLGAEWLESCLVEKHLEVLVGNTEHEPAVCPGGHEGQWHPGL</sequence>
<dbReference type="EMBL" id="WHWB01034091">
    <property type="protein sequence ID" value="KAJ7413975.1"/>
    <property type="molecule type" value="Genomic_DNA"/>
</dbReference>
<feature type="domain" description="Reverse transcriptase" evidence="1">
    <location>
        <begin position="1"/>
        <end position="102"/>
    </location>
</feature>
<name>A0ABQ9D5I1_9PASS</name>
<proteinExistence type="predicted"/>
<accession>A0ABQ9D5I1</accession>
<protein>
    <submittedName>
        <fullName evidence="2">Rna-directed dna polymerase from mobile element jockey-like</fullName>
    </submittedName>
</protein>
<comment type="caution">
    <text evidence="2">The sequence shown here is derived from an EMBL/GenBank/DDBJ whole genome shotgun (WGS) entry which is preliminary data.</text>
</comment>
<keyword evidence="3" id="KW-1185">Reference proteome</keyword>
<organism evidence="2 3">
    <name type="scientific">Willisornis vidua</name>
    <name type="common">Xingu scale-backed antbird</name>
    <dbReference type="NCBI Taxonomy" id="1566151"/>
    <lineage>
        <taxon>Eukaryota</taxon>
        <taxon>Metazoa</taxon>
        <taxon>Chordata</taxon>
        <taxon>Craniata</taxon>
        <taxon>Vertebrata</taxon>
        <taxon>Euteleostomi</taxon>
        <taxon>Archelosauria</taxon>
        <taxon>Archosauria</taxon>
        <taxon>Dinosauria</taxon>
        <taxon>Saurischia</taxon>
        <taxon>Theropoda</taxon>
        <taxon>Coelurosauria</taxon>
        <taxon>Aves</taxon>
        <taxon>Neognathae</taxon>
        <taxon>Neoaves</taxon>
        <taxon>Telluraves</taxon>
        <taxon>Australaves</taxon>
        <taxon>Passeriformes</taxon>
        <taxon>Thamnophilidae</taxon>
        <taxon>Willisornis</taxon>
    </lineage>
</organism>
<gene>
    <name evidence="2" type="ORF">WISP_87057</name>
</gene>